<name>A0ACB9KHA4_BAUVA</name>
<organism evidence="1 2">
    <name type="scientific">Bauhinia variegata</name>
    <name type="common">Purple orchid tree</name>
    <name type="synonym">Phanera variegata</name>
    <dbReference type="NCBI Taxonomy" id="167791"/>
    <lineage>
        <taxon>Eukaryota</taxon>
        <taxon>Viridiplantae</taxon>
        <taxon>Streptophyta</taxon>
        <taxon>Embryophyta</taxon>
        <taxon>Tracheophyta</taxon>
        <taxon>Spermatophyta</taxon>
        <taxon>Magnoliopsida</taxon>
        <taxon>eudicotyledons</taxon>
        <taxon>Gunneridae</taxon>
        <taxon>Pentapetalae</taxon>
        <taxon>rosids</taxon>
        <taxon>fabids</taxon>
        <taxon>Fabales</taxon>
        <taxon>Fabaceae</taxon>
        <taxon>Cercidoideae</taxon>
        <taxon>Cercideae</taxon>
        <taxon>Bauhiniinae</taxon>
        <taxon>Bauhinia</taxon>
    </lineage>
</organism>
<proteinExistence type="predicted"/>
<evidence type="ECO:0000313" key="1">
    <source>
        <dbReference type="EMBL" id="KAI4296619.1"/>
    </source>
</evidence>
<evidence type="ECO:0000313" key="2">
    <source>
        <dbReference type="Proteomes" id="UP000828941"/>
    </source>
</evidence>
<protein>
    <submittedName>
        <fullName evidence="1">Uncharacterized protein</fullName>
    </submittedName>
</protein>
<sequence length="343" mass="39315">MRKFGLSVDNIIDAKLVDVNGKILDRKSMGEDLFWAIRGGGAASFGVVLSWRIKLVPVPPKVTVFILKKTLEEGATDVVYQWQLVAAKLHEDLFIRVQPEVVKGTQKGKKSVQVSFFGQFLGQIDRLLPLVSVNFPALGLKQSDCKEMTWLNSTVFWAGYPDGTSIDVLLTKQKQPAKNFYKRKSDYVKMPIPKVAIEKIWNFMLQGERVWMQWNPYGGKMQEISPTETPFPHRAGNLFLIQYCTFWEQEGDEAIGKYMNFSRSFHEFMAKYVSSSPREAFLNYRDLEVGANPSNLTNMENARTYGIKYFKENFGRLVRVKTMFDLGNFFKFEQSIPPCSNCN</sequence>
<keyword evidence="2" id="KW-1185">Reference proteome</keyword>
<accession>A0ACB9KHA4</accession>
<dbReference type="Proteomes" id="UP000828941">
    <property type="component" value="Chromosome 14"/>
</dbReference>
<dbReference type="EMBL" id="CM039439">
    <property type="protein sequence ID" value="KAI4296619.1"/>
    <property type="molecule type" value="Genomic_DNA"/>
</dbReference>
<reference evidence="1 2" key="1">
    <citation type="journal article" date="2022" name="DNA Res.">
        <title>Chromosomal-level genome assembly of the orchid tree Bauhinia variegata (Leguminosae; Cercidoideae) supports the allotetraploid origin hypothesis of Bauhinia.</title>
        <authorList>
            <person name="Zhong Y."/>
            <person name="Chen Y."/>
            <person name="Zheng D."/>
            <person name="Pang J."/>
            <person name="Liu Y."/>
            <person name="Luo S."/>
            <person name="Meng S."/>
            <person name="Qian L."/>
            <person name="Wei D."/>
            <person name="Dai S."/>
            <person name="Zhou R."/>
        </authorList>
    </citation>
    <scope>NUCLEOTIDE SEQUENCE [LARGE SCALE GENOMIC DNA]</scope>
    <source>
        <strain evidence="1">BV-YZ2020</strain>
    </source>
</reference>
<gene>
    <name evidence="1" type="ORF">L6164_036565</name>
</gene>
<comment type="caution">
    <text evidence="1">The sequence shown here is derived from an EMBL/GenBank/DDBJ whole genome shotgun (WGS) entry which is preliminary data.</text>
</comment>